<dbReference type="PANTHER" id="PTHR47203:SF1">
    <property type="entry name" value="HYPOTHETICAL BASE EXCISION DNA REPAIR PROTEIN (EUROFUNG)"/>
    <property type="match status" value="1"/>
</dbReference>
<dbReference type="CDD" id="cd00056">
    <property type="entry name" value="ENDO3c"/>
    <property type="match status" value="1"/>
</dbReference>
<evidence type="ECO:0000313" key="3">
    <source>
        <dbReference type="Proteomes" id="UP000037460"/>
    </source>
</evidence>
<dbReference type="EMBL" id="JWZX01002716">
    <property type="protein sequence ID" value="KOO27428.1"/>
    <property type="molecule type" value="Genomic_DNA"/>
</dbReference>
<gene>
    <name evidence="2" type="ORF">Ctob_005287</name>
</gene>
<dbReference type="Gene3D" id="1.10.340.30">
    <property type="entry name" value="Hypothetical protein, domain 2"/>
    <property type="match status" value="1"/>
</dbReference>
<proteinExistence type="predicted"/>
<dbReference type="GO" id="GO:0006284">
    <property type="term" value="P:base-excision repair"/>
    <property type="evidence" value="ECO:0007669"/>
    <property type="project" value="InterPro"/>
</dbReference>
<evidence type="ECO:0000313" key="2">
    <source>
        <dbReference type="EMBL" id="KOO27428.1"/>
    </source>
</evidence>
<sequence>MEEICKPKKDEGGCGSRELVLDALVGTILSQNTTDVQSHRSFLALKQAFPTWEAVRSSPPAALETVIRSCGLAETKTARIQAILERLHEERGECSLEHLRDEPDEEVKRVLGSFKGVGAKTISCVLMFCLKRADFPVDTHVWKIAMALGWVPKSASRDQTYAHLNNRVPDGIKYALHVLLVKHGKVFKNDVKALRTKMRGALVVQEELAMTRVKPEEVEGLLAVKPEPVD</sequence>
<dbReference type="SMART" id="SM00478">
    <property type="entry name" value="ENDO3c"/>
    <property type="match status" value="1"/>
</dbReference>
<protein>
    <recommendedName>
        <fullName evidence="1">HhH-GPD domain-containing protein</fullName>
    </recommendedName>
</protein>
<evidence type="ECO:0000259" key="1">
    <source>
        <dbReference type="SMART" id="SM00478"/>
    </source>
</evidence>
<dbReference type="InterPro" id="IPR003265">
    <property type="entry name" value="HhH-GPD_domain"/>
</dbReference>
<dbReference type="Proteomes" id="UP000037460">
    <property type="component" value="Unassembled WGS sequence"/>
</dbReference>
<reference evidence="3" key="1">
    <citation type="journal article" date="2015" name="PLoS Genet.">
        <title>Genome Sequence and Transcriptome Analyses of Chrysochromulina tobin: Metabolic Tools for Enhanced Algal Fitness in the Prominent Order Prymnesiales (Haptophyceae).</title>
        <authorList>
            <person name="Hovde B.T."/>
            <person name="Deodato C.R."/>
            <person name="Hunsperger H.M."/>
            <person name="Ryken S.A."/>
            <person name="Yost W."/>
            <person name="Jha R.K."/>
            <person name="Patterson J."/>
            <person name="Monnat R.J. Jr."/>
            <person name="Barlow S.B."/>
            <person name="Starkenburg S.R."/>
            <person name="Cattolico R.A."/>
        </authorList>
    </citation>
    <scope>NUCLEOTIDE SEQUENCE</scope>
    <source>
        <strain evidence="3">CCMP291</strain>
    </source>
</reference>
<dbReference type="GO" id="GO:0140097">
    <property type="term" value="F:catalytic activity, acting on DNA"/>
    <property type="evidence" value="ECO:0007669"/>
    <property type="project" value="UniProtKB-ARBA"/>
</dbReference>
<dbReference type="SUPFAM" id="SSF48150">
    <property type="entry name" value="DNA-glycosylase"/>
    <property type="match status" value="1"/>
</dbReference>
<dbReference type="Gene3D" id="1.10.1670.10">
    <property type="entry name" value="Helix-hairpin-Helix base-excision DNA repair enzymes (C-terminal)"/>
    <property type="match status" value="1"/>
</dbReference>
<feature type="domain" description="HhH-GPD" evidence="1">
    <location>
        <begin position="29"/>
        <end position="186"/>
    </location>
</feature>
<dbReference type="InterPro" id="IPR023170">
    <property type="entry name" value="HhH_base_excis_C"/>
</dbReference>
<dbReference type="AlphaFoldDB" id="A0A0M0JME2"/>
<keyword evidence="3" id="KW-1185">Reference proteome</keyword>
<dbReference type="InterPro" id="IPR011257">
    <property type="entry name" value="DNA_glycosylase"/>
</dbReference>
<dbReference type="PANTHER" id="PTHR47203">
    <property type="match status" value="1"/>
</dbReference>
<accession>A0A0M0JME2</accession>
<dbReference type="GO" id="GO:0016787">
    <property type="term" value="F:hydrolase activity"/>
    <property type="evidence" value="ECO:0007669"/>
    <property type="project" value="UniProtKB-ARBA"/>
</dbReference>
<name>A0A0M0JME2_9EUKA</name>
<organism evidence="2 3">
    <name type="scientific">Chrysochromulina tobinii</name>
    <dbReference type="NCBI Taxonomy" id="1460289"/>
    <lineage>
        <taxon>Eukaryota</taxon>
        <taxon>Haptista</taxon>
        <taxon>Haptophyta</taxon>
        <taxon>Prymnesiophyceae</taxon>
        <taxon>Prymnesiales</taxon>
        <taxon>Chrysochromulinaceae</taxon>
        <taxon>Chrysochromulina</taxon>
    </lineage>
</organism>
<dbReference type="OrthoDB" id="5607at2759"/>
<comment type="caution">
    <text evidence="2">The sequence shown here is derived from an EMBL/GenBank/DDBJ whole genome shotgun (WGS) entry which is preliminary data.</text>
</comment>
<dbReference type="Pfam" id="PF00730">
    <property type="entry name" value="HhH-GPD"/>
    <property type="match status" value="1"/>
</dbReference>